<dbReference type="SMART" id="SM00046">
    <property type="entry name" value="DAGKc"/>
    <property type="match status" value="1"/>
</dbReference>
<evidence type="ECO:0000256" key="9">
    <source>
        <dbReference type="ARBA" id="ARBA00023098"/>
    </source>
</evidence>
<gene>
    <name evidence="13" type="ORF">UFOPK1410_00331</name>
</gene>
<evidence type="ECO:0000256" key="2">
    <source>
        <dbReference type="ARBA" id="ARBA00022516"/>
    </source>
</evidence>
<keyword evidence="2" id="KW-0444">Lipid biosynthesis</keyword>
<evidence type="ECO:0000256" key="1">
    <source>
        <dbReference type="ARBA" id="ARBA00001946"/>
    </source>
</evidence>
<keyword evidence="6" id="KW-0418">Kinase</keyword>
<dbReference type="Pfam" id="PF00781">
    <property type="entry name" value="DAGK_cat"/>
    <property type="match status" value="1"/>
</dbReference>
<dbReference type="Gene3D" id="3.40.50.10330">
    <property type="entry name" value="Probable inorganic polyphosphate/atp-NAD kinase, domain 1"/>
    <property type="match status" value="1"/>
</dbReference>
<feature type="domain" description="DAGKc" evidence="12">
    <location>
        <begin position="1"/>
        <end position="131"/>
    </location>
</feature>
<dbReference type="GO" id="GO:0008654">
    <property type="term" value="P:phospholipid biosynthetic process"/>
    <property type="evidence" value="ECO:0007669"/>
    <property type="project" value="UniProtKB-KW"/>
</dbReference>
<dbReference type="PROSITE" id="PS50146">
    <property type="entry name" value="DAGK"/>
    <property type="match status" value="1"/>
</dbReference>
<evidence type="ECO:0000256" key="8">
    <source>
        <dbReference type="ARBA" id="ARBA00022842"/>
    </source>
</evidence>
<evidence type="ECO:0000256" key="11">
    <source>
        <dbReference type="ARBA" id="ARBA00023264"/>
    </source>
</evidence>
<evidence type="ECO:0000259" key="12">
    <source>
        <dbReference type="PROSITE" id="PS50146"/>
    </source>
</evidence>
<dbReference type="SUPFAM" id="SSF111331">
    <property type="entry name" value="NAD kinase/diacylglycerol kinase-like"/>
    <property type="match status" value="1"/>
</dbReference>
<dbReference type="NCBIfam" id="TIGR00147">
    <property type="entry name" value="YegS/Rv2252/BmrU family lipid kinase"/>
    <property type="match status" value="1"/>
</dbReference>
<evidence type="ECO:0000256" key="7">
    <source>
        <dbReference type="ARBA" id="ARBA00022840"/>
    </source>
</evidence>
<protein>
    <submittedName>
        <fullName evidence="13">Unannotated protein</fullName>
    </submittedName>
</protein>
<dbReference type="PANTHER" id="PTHR12358">
    <property type="entry name" value="SPHINGOSINE KINASE"/>
    <property type="match status" value="1"/>
</dbReference>
<dbReference type="GO" id="GO:0005886">
    <property type="term" value="C:plasma membrane"/>
    <property type="evidence" value="ECO:0007669"/>
    <property type="project" value="TreeGrafter"/>
</dbReference>
<keyword evidence="10" id="KW-0594">Phospholipid biosynthesis</keyword>
<dbReference type="GO" id="GO:0046872">
    <property type="term" value="F:metal ion binding"/>
    <property type="evidence" value="ECO:0007669"/>
    <property type="project" value="UniProtKB-KW"/>
</dbReference>
<dbReference type="InterPro" id="IPR017438">
    <property type="entry name" value="ATP-NAD_kinase_N"/>
</dbReference>
<comment type="cofactor">
    <cofactor evidence="1">
        <name>Mg(2+)</name>
        <dbReference type="ChEBI" id="CHEBI:18420"/>
    </cofactor>
</comment>
<keyword evidence="7" id="KW-0067">ATP-binding</keyword>
<sequence length="295" mass="31042">MTRLGLIINPTSGKGNGRLHGNLALDALRAAGANLIDLSAKTYDLAFANGRSAIEEGRIDGLVVAGGDGMVHLGVNLCAGTDVTLGIIPCGTGNDAARTLGLPVVDGAAAAQVVLDGKSDSFDLGLGRSDEKSFHFFGSLSAGFDAVVAARANKWKWPKGPSRYVLAMLRELATFKPLQYDAVIDGVERKIEAMLCAVANSRSFGGGMLITPEASVQDGELDLFVVHPLSRPAFLKMFPKVYTGGHVTHPAVEIVRTKSVRLDAGNIPTYADGEYVGKRPLQIEIAPNAVKIFVA</sequence>
<dbReference type="InterPro" id="IPR016064">
    <property type="entry name" value="NAD/diacylglycerol_kinase_sf"/>
</dbReference>
<dbReference type="AlphaFoldDB" id="A0A6J6B720"/>
<reference evidence="13" key="1">
    <citation type="submission" date="2020-05" db="EMBL/GenBank/DDBJ databases">
        <authorList>
            <person name="Chiriac C."/>
            <person name="Salcher M."/>
            <person name="Ghai R."/>
            <person name="Kavagutti S V."/>
        </authorList>
    </citation>
    <scope>NUCLEOTIDE SEQUENCE</scope>
</reference>
<evidence type="ECO:0000256" key="3">
    <source>
        <dbReference type="ARBA" id="ARBA00022679"/>
    </source>
</evidence>
<keyword evidence="3" id="KW-0808">Transferase</keyword>
<evidence type="ECO:0000313" key="13">
    <source>
        <dbReference type="EMBL" id="CAB4534149.1"/>
    </source>
</evidence>
<accession>A0A6J6B720</accession>
<keyword evidence="5" id="KW-0547">Nucleotide-binding</keyword>
<keyword evidence="4" id="KW-0479">Metal-binding</keyword>
<evidence type="ECO:0000256" key="6">
    <source>
        <dbReference type="ARBA" id="ARBA00022777"/>
    </source>
</evidence>
<dbReference type="InterPro" id="IPR001206">
    <property type="entry name" value="Diacylglycerol_kinase_cat_dom"/>
</dbReference>
<dbReference type="InterPro" id="IPR045540">
    <property type="entry name" value="YegS/DAGK_C"/>
</dbReference>
<dbReference type="GO" id="GO:0005524">
    <property type="term" value="F:ATP binding"/>
    <property type="evidence" value="ECO:0007669"/>
    <property type="project" value="UniProtKB-KW"/>
</dbReference>
<dbReference type="Pfam" id="PF19279">
    <property type="entry name" value="YegS_C"/>
    <property type="match status" value="1"/>
</dbReference>
<name>A0A6J6B720_9ZZZZ</name>
<evidence type="ECO:0000256" key="4">
    <source>
        <dbReference type="ARBA" id="ARBA00022723"/>
    </source>
</evidence>
<keyword evidence="9" id="KW-0443">Lipid metabolism</keyword>
<dbReference type="EMBL" id="CAEZSH010000023">
    <property type="protein sequence ID" value="CAB4534149.1"/>
    <property type="molecule type" value="Genomic_DNA"/>
</dbReference>
<evidence type="ECO:0000256" key="5">
    <source>
        <dbReference type="ARBA" id="ARBA00022741"/>
    </source>
</evidence>
<keyword evidence="11" id="KW-1208">Phospholipid metabolism</keyword>
<dbReference type="PANTHER" id="PTHR12358:SF106">
    <property type="entry name" value="LIPID KINASE YEGS"/>
    <property type="match status" value="1"/>
</dbReference>
<evidence type="ECO:0000256" key="10">
    <source>
        <dbReference type="ARBA" id="ARBA00023209"/>
    </source>
</evidence>
<dbReference type="InterPro" id="IPR050187">
    <property type="entry name" value="Lipid_Phosphate_FormReg"/>
</dbReference>
<organism evidence="13">
    <name type="scientific">freshwater metagenome</name>
    <dbReference type="NCBI Taxonomy" id="449393"/>
    <lineage>
        <taxon>unclassified sequences</taxon>
        <taxon>metagenomes</taxon>
        <taxon>ecological metagenomes</taxon>
    </lineage>
</organism>
<dbReference type="InterPro" id="IPR005218">
    <property type="entry name" value="Diacylglycerol/lipid_kinase"/>
</dbReference>
<proteinExistence type="predicted"/>
<dbReference type="Gene3D" id="2.60.200.40">
    <property type="match status" value="1"/>
</dbReference>
<dbReference type="GO" id="GO:0004143">
    <property type="term" value="F:ATP-dependent diacylglycerol kinase activity"/>
    <property type="evidence" value="ECO:0007669"/>
    <property type="project" value="TreeGrafter"/>
</dbReference>
<keyword evidence="8" id="KW-0460">Magnesium</keyword>